<evidence type="ECO:0000256" key="1">
    <source>
        <dbReference type="SAM" id="SignalP"/>
    </source>
</evidence>
<keyword evidence="1" id="KW-0732">Signal</keyword>
<feature type="signal peptide" evidence="1">
    <location>
        <begin position="1"/>
        <end position="19"/>
    </location>
</feature>
<organism evidence="2 3">
    <name type="scientific">Rubrivirga litoralis</name>
    <dbReference type="NCBI Taxonomy" id="3075598"/>
    <lineage>
        <taxon>Bacteria</taxon>
        <taxon>Pseudomonadati</taxon>
        <taxon>Rhodothermota</taxon>
        <taxon>Rhodothermia</taxon>
        <taxon>Rhodothermales</taxon>
        <taxon>Rubricoccaceae</taxon>
        <taxon>Rubrivirga</taxon>
    </lineage>
</organism>
<dbReference type="Gene3D" id="2.60.40.1120">
    <property type="entry name" value="Carboxypeptidase-like, regulatory domain"/>
    <property type="match status" value="1"/>
</dbReference>
<proteinExistence type="predicted"/>
<evidence type="ECO:0000313" key="2">
    <source>
        <dbReference type="EMBL" id="MDT0630403.1"/>
    </source>
</evidence>
<dbReference type="EMBL" id="JAVRHT010000001">
    <property type="protein sequence ID" value="MDT0630403.1"/>
    <property type="molecule type" value="Genomic_DNA"/>
</dbReference>
<reference evidence="2 3" key="1">
    <citation type="submission" date="2023-09" db="EMBL/GenBank/DDBJ databases">
        <authorList>
            <person name="Rey-Velasco X."/>
        </authorList>
    </citation>
    <scope>NUCLEOTIDE SEQUENCE [LARGE SCALE GENOMIC DNA]</scope>
    <source>
        <strain evidence="2 3">F394</strain>
    </source>
</reference>
<keyword evidence="3" id="KW-1185">Reference proteome</keyword>
<evidence type="ECO:0000313" key="3">
    <source>
        <dbReference type="Proteomes" id="UP001267426"/>
    </source>
</evidence>
<dbReference type="RefSeq" id="WP_311661476.1">
    <property type="nucleotide sequence ID" value="NZ_JAVRHT010000001.1"/>
</dbReference>
<accession>A0ABU3BMB7</accession>
<sequence>MRVLPALALFLILAAPAAAQSDGSAPPAPGVVAGGTVEGVVTNAETGQPVAGAGVVIPALGIGAMTDREGRYAIADVPPGEHAVRAGAFTYHMTDYAVTVAEGGAVRLDAPLAPGAGAGCAAVHPGDHGEADTAP</sequence>
<dbReference type="Proteomes" id="UP001267426">
    <property type="component" value="Unassembled WGS sequence"/>
</dbReference>
<protein>
    <submittedName>
        <fullName evidence="2">Carboxypeptidase regulatory-like domain-containing protein</fullName>
    </submittedName>
</protein>
<feature type="chain" id="PRO_5045646605" evidence="1">
    <location>
        <begin position="20"/>
        <end position="135"/>
    </location>
</feature>
<name>A0ABU3BMB7_9BACT</name>
<dbReference type="SUPFAM" id="SSF49452">
    <property type="entry name" value="Starch-binding domain-like"/>
    <property type="match status" value="1"/>
</dbReference>
<dbReference type="Pfam" id="PF13620">
    <property type="entry name" value="CarboxypepD_reg"/>
    <property type="match status" value="1"/>
</dbReference>
<dbReference type="InterPro" id="IPR013784">
    <property type="entry name" value="Carb-bd-like_fold"/>
</dbReference>
<gene>
    <name evidence="2" type="ORF">RM540_01475</name>
</gene>
<comment type="caution">
    <text evidence="2">The sequence shown here is derived from an EMBL/GenBank/DDBJ whole genome shotgun (WGS) entry which is preliminary data.</text>
</comment>